<organism evidence="2 3">
    <name type="scientific">Portunus trituberculatus</name>
    <name type="common">Swimming crab</name>
    <name type="synonym">Neptunus trituberculatus</name>
    <dbReference type="NCBI Taxonomy" id="210409"/>
    <lineage>
        <taxon>Eukaryota</taxon>
        <taxon>Metazoa</taxon>
        <taxon>Ecdysozoa</taxon>
        <taxon>Arthropoda</taxon>
        <taxon>Crustacea</taxon>
        <taxon>Multicrustacea</taxon>
        <taxon>Malacostraca</taxon>
        <taxon>Eumalacostraca</taxon>
        <taxon>Eucarida</taxon>
        <taxon>Decapoda</taxon>
        <taxon>Pleocyemata</taxon>
        <taxon>Brachyura</taxon>
        <taxon>Eubrachyura</taxon>
        <taxon>Portunoidea</taxon>
        <taxon>Portunidae</taxon>
        <taxon>Portuninae</taxon>
        <taxon>Portunus</taxon>
    </lineage>
</organism>
<proteinExistence type="predicted"/>
<evidence type="ECO:0000313" key="2">
    <source>
        <dbReference type="EMBL" id="MPC66429.1"/>
    </source>
</evidence>
<name>A0A5B7H9E9_PORTR</name>
<keyword evidence="3" id="KW-1185">Reference proteome</keyword>
<gene>
    <name evidence="2" type="ORF">E2C01_060576</name>
</gene>
<protein>
    <submittedName>
        <fullName evidence="2">Uncharacterized protein</fullName>
    </submittedName>
</protein>
<comment type="caution">
    <text evidence="2">The sequence shown here is derived from an EMBL/GenBank/DDBJ whole genome shotgun (WGS) entry which is preliminary data.</text>
</comment>
<accession>A0A5B7H9E9</accession>
<dbReference type="EMBL" id="VSRR010024740">
    <property type="protein sequence ID" value="MPC66429.1"/>
    <property type="molecule type" value="Genomic_DNA"/>
</dbReference>
<reference evidence="2 3" key="1">
    <citation type="submission" date="2019-05" db="EMBL/GenBank/DDBJ databases">
        <title>Another draft genome of Portunus trituberculatus and its Hox gene families provides insights of decapod evolution.</title>
        <authorList>
            <person name="Jeong J.-H."/>
            <person name="Song I."/>
            <person name="Kim S."/>
            <person name="Choi T."/>
            <person name="Kim D."/>
            <person name="Ryu S."/>
            <person name="Kim W."/>
        </authorList>
    </citation>
    <scope>NUCLEOTIDE SEQUENCE [LARGE SCALE GENOMIC DNA]</scope>
    <source>
        <tissue evidence="2">Muscle</tissue>
    </source>
</reference>
<dbReference type="AlphaFoldDB" id="A0A5B7H9E9"/>
<sequence length="129" mass="13936">MTDFPDFNHTLRSPITNIQHTHSSPVQGVTEESRATAAGGGLHSPVTTTTTTTTTTWLAYSRTASRLAFPRLASPHHAVPPGTHFPSPSPFSSFIILRRLAAHRLASLPLTSRVNCLRPRTALPAAYTP</sequence>
<feature type="region of interest" description="Disordered" evidence="1">
    <location>
        <begin position="1"/>
        <end position="49"/>
    </location>
</feature>
<feature type="compositionally biased region" description="Polar residues" evidence="1">
    <location>
        <begin position="10"/>
        <end position="27"/>
    </location>
</feature>
<evidence type="ECO:0000313" key="3">
    <source>
        <dbReference type="Proteomes" id="UP000324222"/>
    </source>
</evidence>
<dbReference type="Proteomes" id="UP000324222">
    <property type="component" value="Unassembled WGS sequence"/>
</dbReference>
<evidence type="ECO:0000256" key="1">
    <source>
        <dbReference type="SAM" id="MobiDB-lite"/>
    </source>
</evidence>